<reference evidence="1 2" key="1">
    <citation type="submission" date="2013-08" db="EMBL/GenBank/DDBJ databases">
        <authorList>
            <person name="Durkin A.S."/>
            <person name="Haft D.R."/>
            <person name="McCorrison J."/>
            <person name="Torralba M."/>
            <person name="Gillis M."/>
            <person name="Haft D.H."/>
            <person name="Methe B."/>
            <person name="Sutton G."/>
            <person name="Nelson K.E."/>
        </authorList>
    </citation>
    <scope>NUCLEOTIDE SEQUENCE [LARGE SCALE GENOMIC DNA]</scope>
    <source>
        <strain evidence="1 2">F0493</strain>
    </source>
</reference>
<comment type="caution">
    <text evidence="1">The sequence shown here is derived from an EMBL/GenBank/DDBJ whole genome shotgun (WGS) entry which is preliminary data.</text>
</comment>
<evidence type="ECO:0000313" key="2">
    <source>
        <dbReference type="Proteomes" id="UP000017023"/>
    </source>
</evidence>
<protein>
    <submittedName>
        <fullName evidence="1">Uncharacterized protein</fullName>
    </submittedName>
</protein>
<dbReference type="PATRIC" id="fig|1395125.3.peg.2567"/>
<dbReference type="Proteomes" id="UP000017023">
    <property type="component" value="Unassembled WGS sequence"/>
</dbReference>
<accession>U2L1Z4</accession>
<dbReference type="EMBL" id="AWGW01000030">
    <property type="protein sequence ID" value="ERJ98385.1"/>
    <property type="molecule type" value="Genomic_DNA"/>
</dbReference>
<organism evidence="1 2">
    <name type="scientific">Segatella salivae F0493</name>
    <dbReference type="NCBI Taxonomy" id="1395125"/>
    <lineage>
        <taxon>Bacteria</taxon>
        <taxon>Pseudomonadati</taxon>
        <taxon>Bacteroidota</taxon>
        <taxon>Bacteroidia</taxon>
        <taxon>Bacteroidales</taxon>
        <taxon>Prevotellaceae</taxon>
        <taxon>Segatella</taxon>
    </lineage>
</organism>
<sequence>MIPKDIATQLDESYGKEFVNASANVCNLLNNKEKYLVNGVYAIKGQGPHFPRKIFIYRNKEIFFFQNIGAFNPDGVIKEFSIFLSKNKLTNNEIIMYLRAIYEYLKDENGMEYGSEIKKDK</sequence>
<gene>
    <name evidence="1" type="ORF">HMPREF9145_1240</name>
</gene>
<proteinExistence type="predicted"/>
<dbReference type="AlphaFoldDB" id="U2L1Z4"/>
<name>U2L1Z4_9BACT</name>
<evidence type="ECO:0000313" key="1">
    <source>
        <dbReference type="EMBL" id="ERJ98385.1"/>
    </source>
</evidence>